<dbReference type="GO" id="GO:0050661">
    <property type="term" value="F:NADP binding"/>
    <property type="evidence" value="ECO:0007669"/>
    <property type="project" value="InterPro"/>
</dbReference>
<reference evidence="7 8" key="1">
    <citation type="submission" date="2014-04" db="EMBL/GenBank/DDBJ databases">
        <authorList>
            <consortium name="DOE Joint Genome Institute"/>
            <person name="Kuo A."/>
            <person name="Kohler A."/>
            <person name="Costa M.D."/>
            <person name="Nagy L.G."/>
            <person name="Floudas D."/>
            <person name="Copeland A."/>
            <person name="Barry K.W."/>
            <person name="Cichocki N."/>
            <person name="Veneault-Fourrey C."/>
            <person name="LaButti K."/>
            <person name="Lindquist E.A."/>
            <person name="Lipzen A."/>
            <person name="Lundell T."/>
            <person name="Morin E."/>
            <person name="Murat C."/>
            <person name="Sun H."/>
            <person name="Tunlid A."/>
            <person name="Henrissat B."/>
            <person name="Grigoriev I.V."/>
            <person name="Hibbett D.S."/>
            <person name="Martin F."/>
            <person name="Nordberg H.P."/>
            <person name="Cantor M.N."/>
            <person name="Hua S.X."/>
        </authorList>
    </citation>
    <scope>NUCLEOTIDE SEQUENCE [LARGE SCALE GENOMIC DNA]</scope>
    <source>
        <strain evidence="7 8">441</strain>
    </source>
</reference>
<dbReference type="HOGENOM" id="CLU_1678634_0_0_1"/>
<keyword evidence="2" id="KW-0285">Flavoprotein</keyword>
<dbReference type="GO" id="GO:0010181">
    <property type="term" value="F:FMN binding"/>
    <property type="evidence" value="ECO:0007669"/>
    <property type="project" value="InterPro"/>
</dbReference>
<gene>
    <name evidence="7" type="ORF">PISMIDRAFT_12419</name>
</gene>
<evidence type="ECO:0000259" key="6">
    <source>
        <dbReference type="Pfam" id="PF00724"/>
    </source>
</evidence>
<keyword evidence="4" id="KW-0521">NADP</keyword>
<dbReference type="InterPro" id="IPR001155">
    <property type="entry name" value="OxRdtase_FMN_N"/>
</dbReference>
<evidence type="ECO:0000256" key="2">
    <source>
        <dbReference type="ARBA" id="ARBA00022630"/>
    </source>
</evidence>
<dbReference type="InterPro" id="IPR044152">
    <property type="entry name" value="YqjM-like"/>
</dbReference>
<evidence type="ECO:0000256" key="3">
    <source>
        <dbReference type="ARBA" id="ARBA00022643"/>
    </source>
</evidence>
<keyword evidence="5" id="KW-0560">Oxidoreductase</keyword>
<dbReference type="PANTHER" id="PTHR43303:SF4">
    <property type="entry name" value="NADPH DEHYDROGENASE C23G7.10C-RELATED"/>
    <property type="match status" value="1"/>
</dbReference>
<dbReference type="Gene3D" id="3.20.20.70">
    <property type="entry name" value="Aldolase class I"/>
    <property type="match status" value="1"/>
</dbReference>
<evidence type="ECO:0000313" key="7">
    <source>
        <dbReference type="EMBL" id="KIK21335.1"/>
    </source>
</evidence>
<evidence type="ECO:0000256" key="5">
    <source>
        <dbReference type="ARBA" id="ARBA00023002"/>
    </source>
</evidence>
<dbReference type="SUPFAM" id="SSF51395">
    <property type="entry name" value="FMN-linked oxidoreductases"/>
    <property type="match status" value="1"/>
</dbReference>
<name>A0A0C9Y9F2_9AGAM</name>
<reference evidence="8" key="2">
    <citation type="submission" date="2015-01" db="EMBL/GenBank/DDBJ databases">
        <title>Evolutionary Origins and Diversification of the Mycorrhizal Mutualists.</title>
        <authorList>
            <consortium name="DOE Joint Genome Institute"/>
            <consortium name="Mycorrhizal Genomics Consortium"/>
            <person name="Kohler A."/>
            <person name="Kuo A."/>
            <person name="Nagy L.G."/>
            <person name="Floudas D."/>
            <person name="Copeland A."/>
            <person name="Barry K.W."/>
            <person name="Cichocki N."/>
            <person name="Veneault-Fourrey C."/>
            <person name="LaButti K."/>
            <person name="Lindquist E.A."/>
            <person name="Lipzen A."/>
            <person name="Lundell T."/>
            <person name="Morin E."/>
            <person name="Murat C."/>
            <person name="Riley R."/>
            <person name="Ohm R."/>
            <person name="Sun H."/>
            <person name="Tunlid A."/>
            <person name="Henrissat B."/>
            <person name="Grigoriev I.V."/>
            <person name="Hibbett D.S."/>
            <person name="Martin F."/>
        </authorList>
    </citation>
    <scope>NUCLEOTIDE SEQUENCE [LARGE SCALE GENOMIC DNA]</scope>
    <source>
        <strain evidence="8">441</strain>
    </source>
</reference>
<accession>A0A0C9Y9F2</accession>
<dbReference type="Pfam" id="PF00724">
    <property type="entry name" value="Oxidored_FMN"/>
    <property type="match status" value="1"/>
</dbReference>
<dbReference type="STRING" id="765257.A0A0C9Y9F2"/>
<dbReference type="GO" id="GO:0003959">
    <property type="term" value="F:NADPH dehydrogenase activity"/>
    <property type="evidence" value="ECO:0007669"/>
    <property type="project" value="InterPro"/>
</dbReference>
<keyword evidence="3" id="KW-0288">FMN</keyword>
<dbReference type="AlphaFoldDB" id="A0A0C9Y9F2"/>
<organism evidence="7 8">
    <name type="scientific">Pisolithus microcarpus 441</name>
    <dbReference type="NCBI Taxonomy" id="765257"/>
    <lineage>
        <taxon>Eukaryota</taxon>
        <taxon>Fungi</taxon>
        <taxon>Dikarya</taxon>
        <taxon>Basidiomycota</taxon>
        <taxon>Agaricomycotina</taxon>
        <taxon>Agaricomycetes</taxon>
        <taxon>Agaricomycetidae</taxon>
        <taxon>Boletales</taxon>
        <taxon>Sclerodermatineae</taxon>
        <taxon>Pisolithaceae</taxon>
        <taxon>Pisolithus</taxon>
    </lineage>
</organism>
<evidence type="ECO:0000256" key="4">
    <source>
        <dbReference type="ARBA" id="ARBA00022857"/>
    </source>
</evidence>
<dbReference type="Proteomes" id="UP000054018">
    <property type="component" value="Unassembled WGS sequence"/>
</dbReference>
<dbReference type="PANTHER" id="PTHR43303">
    <property type="entry name" value="NADPH DEHYDROGENASE C23G7.10C-RELATED"/>
    <property type="match status" value="1"/>
</dbReference>
<dbReference type="EMBL" id="KN833753">
    <property type="protein sequence ID" value="KIK21335.1"/>
    <property type="molecule type" value="Genomic_DNA"/>
</dbReference>
<dbReference type="OrthoDB" id="72788at2759"/>
<dbReference type="InterPro" id="IPR013785">
    <property type="entry name" value="Aldolase_TIM"/>
</dbReference>
<protein>
    <recommendedName>
        <fullName evidence="6">NADH:flavin oxidoreductase/NADH oxidase N-terminal domain-containing protein</fullName>
    </recommendedName>
</protein>
<sequence length="157" mass="17070">MSIANKPAPAISYYTPAQVPAAGTAYDPQPDGQPIPKLFQPLKIRGTTFHNHSVIDLSSIQLSPLCQYSADDGRFTSWHMAHLGGIISHGPGLAMIEATAVVPEGRITPEDAGLWNDSQAESLRPIIEFAHSQNQKIGIISKLTKLYPSFYGIIQDF</sequence>
<comment type="cofactor">
    <cofactor evidence="1">
        <name>FMN</name>
        <dbReference type="ChEBI" id="CHEBI:58210"/>
    </cofactor>
</comment>
<proteinExistence type="predicted"/>
<evidence type="ECO:0000256" key="1">
    <source>
        <dbReference type="ARBA" id="ARBA00001917"/>
    </source>
</evidence>
<keyword evidence="8" id="KW-1185">Reference proteome</keyword>
<evidence type="ECO:0000313" key="8">
    <source>
        <dbReference type="Proteomes" id="UP000054018"/>
    </source>
</evidence>
<feature type="domain" description="NADH:flavin oxidoreductase/NADH oxidase N-terminal" evidence="6">
    <location>
        <begin position="37"/>
        <end position="139"/>
    </location>
</feature>